<feature type="compositionally biased region" description="Basic and acidic residues" evidence="1">
    <location>
        <begin position="1"/>
        <end position="16"/>
    </location>
</feature>
<feature type="region of interest" description="Disordered" evidence="1">
    <location>
        <begin position="92"/>
        <end position="111"/>
    </location>
</feature>
<evidence type="ECO:0000313" key="3">
    <source>
        <dbReference type="Proteomes" id="UP000275078"/>
    </source>
</evidence>
<evidence type="ECO:0000313" key="2">
    <source>
        <dbReference type="EMBL" id="RPA79376.1"/>
    </source>
</evidence>
<keyword evidence="3" id="KW-1185">Reference proteome</keyword>
<dbReference type="AlphaFoldDB" id="A0A3N4I1V5"/>
<evidence type="ECO:0000256" key="1">
    <source>
        <dbReference type="SAM" id="MobiDB-lite"/>
    </source>
</evidence>
<dbReference type="EMBL" id="ML119700">
    <property type="protein sequence ID" value="RPA79376.1"/>
    <property type="molecule type" value="Genomic_DNA"/>
</dbReference>
<feature type="region of interest" description="Disordered" evidence="1">
    <location>
        <begin position="1"/>
        <end position="69"/>
    </location>
</feature>
<gene>
    <name evidence="2" type="ORF">BJ508DRAFT_328449</name>
</gene>
<name>A0A3N4I1V5_ASCIM</name>
<organism evidence="2 3">
    <name type="scientific">Ascobolus immersus RN42</name>
    <dbReference type="NCBI Taxonomy" id="1160509"/>
    <lineage>
        <taxon>Eukaryota</taxon>
        <taxon>Fungi</taxon>
        <taxon>Dikarya</taxon>
        <taxon>Ascomycota</taxon>
        <taxon>Pezizomycotina</taxon>
        <taxon>Pezizomycetes</taxon>
        <taxon>Pezizales</taxon>
        <taxon>Ascobolaceae</taxon>
        <taxon>Ascobolus</taxon>
    </lineage>
</organism>
<reference evidence="2 3" key="1">
    <citation type="journal article" date="2018" name="Nat. Ecol. Evol.">
        <title>Pezizomycetes genomes reveal the molecular basis of ectomycorrhizal truffle lifestyle.</title>
        <authorList>
            <person name="Murat C."/>
            <person name="Payen T."/>
            <person name="Noel B."/>
            <person name="Kuo A."/>
            <person name="Morin E."/>
            <person name="Chen J."/>
            <person name="Kohler A."/>
            <person name="Krizsan K."/>
            <person name="Balestrini R."/>
            <person name="Da Silva C."/>
            <person name="Montanini B."/>
            <person name="Hainaut M."/>
            <person name="Levati E."/>
            <person name="Barry K.W."/>
            <person name="Belfiori B."/>
            <person name="Cichocki N."/>
            <person name="Clum A."/>
            <person name="Dockter R.B."/>
            <person name="Fauchery L."/>
            <person name="Guy J."/>
            <person name="Iotti M."/>
            <person name="Le Tacon F."/>
            <person name="Lindquist E.A."/>
            <person name="Lipzen A."/>
            <person name="Malagnac F."/>
            <person name="Mello A."/>
            <person name="Molinier V."/>
            <person name="Miyauchi S."/>
            <person name="Poulain J."/>
            <person name="Riccioni C."/>
            <person name="Rubini A."/>
            <person name="Sitrit Y."/>
            <person name="Splivallo R."/>
            <person name="Traeger S."/>
            <person name="Wang M."/>
            <person name="Zifcakova L."/>
            <person name="Wipf D."/>
            <person name="Zambonelli A."/>
            <person name="Paolocci F."/>
            <person name="Nowrousian M."/>
            <person name="Ottonello S."/>
            <person name="Baldrian P."/>
            <person name="Spatafora J.W."/>
            <person name="Henrissat B."/>
            <person name="Nagy L.G."/>
            <person name="Aury J.M."/>
            <person name="Wincker P."/>
            <person name="Grigoriev I.V."/>
            <person name="Bonfante P."/>
            <person name="Martin F.M."/>
        </authorList>
    </citation>
    <scope>NUCLEOTIDE SEQUENCE [LARGE SCALE GENOMIC DNA]</scope>
    <source>
        <strain evidence="2 3">RN42</strain>
    </source>
</reference>
<accession>A0A3N4I1V5</accession>
<feature type="compositionally biased region" description="Polar residues" evidence="1">
    <location>
        <begin position="41"/>
        <end position="55"/>
    </location>
</feature>
<sequence>MGKEKPTSTNPKKEKPLSSPTSSPKKANRIIKKKEPEPQDAINTLMSNLKIGTNARQKESTWESSTSEASEDLDKLFDQLAQCTISKNAIPIKQNHPRHNPHTPHTNSSYTDYAPPHLPQVVIDQHNVVYQLTMLIWNVYSNAIKEGQNETKPRTYGEPVYVPQEAVDSLEITYGDGVAGPSTFMEAYEQADEMDSKPQVDSQRKDDEMDSWIDMDVNDDEAEESHDLMAFDFEIENAEYYRLEFERRMKRMIIG</sequence>
<protein>
    <submittedName>
        <fullName evidence="2">Uncharacterized protein</fullName>
    </submittedName>
</protein>
<dbReference type="Proteomes" id="UP000275078">
    <property type="component" value="Unassembled WGS sequence"/>
</dbReference>
<proteinExistence type="predicted"/>